<proteinExistence type="predicted"/>
<protein>
    <submittedName>
        <fullName evidence="3">Histidine kinase</fullName>
    </submittedName>
</protein>
<name>A0A2T5Y505_9BACT</name>
<dbReference type="OrthoDB" id="9792992at2"/>
<gene>
    <name evidence="3" type="ORF">C8N40_1156</name>
</gene>
<evidence type="ECO:0000256" key="1">
    <source>
        <dbReference type="SAM" id="Phobius"/>
    </source>
</evidence>
<feature type="transmembrane region" description="Helical" evidence="1">
    <location>
        <begin position="35"/>
        <end position="57"/>
    </location>
</feature>
<keyword evidence="3" id="KW-0418">Kinase</keyword>
<reference evidence="3 4" key="1">
    <citation type="submission" date="2018-04" db="EMBL/GenBank/DDBJ databases">
        <title>Genomic Encyclopedia of Archaeal and Bacterial Type Strains, Phase II (KMG-II): from individual species to whole genera.</title>
        <authorList>
            <person name="Goeker M."/>
        </authorList>
    </citation>
    <scope>NUCLEOTIDE SEQUENCE [LARGE SCALE GENOMIC DNA]</scope>
    <source>
        <strain evidence="3 4">DSM 100162</strain>
    </source>
</reference>
<feature type="transmembrane region" description="Helical" evidence="1">
    <location>
        <begin position="69"/>
        <end position="91"/>
    </location>
</feature>
<dbReference type="Pfam" id="PF06580">
    <property type="entry name" value="His_kinase"/>
    <property type="match status" value="1"/>
</dbReference>
<keyword evidence="1" id="KW-0472">Membrane</keyword>
<dbReference type="Proteomes" id="UP000244225">
    <property type="component" value="Unassembled WGS sequence"/>
</dbReference>
<dbReference type="PANTHER" id="PTHR34220">
    <property type="entry name" value="SENSOR HISTIDINE KINASE YPDA"/>
    <property type="match status" value="1"/>
</dbReference>
<organism evidence="3 4">
    <name type="scientific">Pontibacter mucosus</name>
    <dbReference type="NCBI Taxonomy" id="1649266"/>
    <lineage>
        <taxon>Bacteria</taxon>
        <taxon>Pseudomonadati</taxon>
        <taxon>Bacteroidota</taxon>
        <taxon>Cytophagia</taxon>
        <taxon>Cytophagales</taxon>
        <taxon>Hymenobacteraceae</taxon>
        <taxon>Pontibacter</taxon>
    </lineage>
</organism>
<keyword evidence="1" id="KW-0812">Transmembrane</keyword>
<keyword evidence="3" id="KW-0808">Transferase</keyword>
<feature type="transmembrane region" description="Helical" evidence="1">
    <location>
        <begin position="111"/>
        <end position="133"/>
    </location>
</feature>
<comment type="caution">
    <text evidence="3">The sequence shown here is derived from an EMBL/GenBank/DDBJ whole genome shotgun (WGS) entry which is preliminary data.</text>
</comment>
<evidence type="ECO:0000259" key="2">
    <source>
        <dbReference type="Pfam" id="PF06580"/>
    </source>
</evidence>
<keyword evidence="4" id="KW-1185">Reference proteome</keyword>
<dbReference type="EMBL" id="QBKI01000015">
    <property type="protein sequence ID" value="PTX11331.1"/>
    <property type="molecule type" value="Genomic_DNA"/>
</dbReference>
<dbReference type="InterPro" id="IPR010559">
    <property type="entry name" value="Sig_transdc_His_kin_internal"/>
</dbReference>
<keyword evidence="1" id="KW-1133">Transmembrane helix</keyword>
<accession>A0A2T5Y505</accession>
<dbReference type="GO" id="GO:0000155">
    <property type="term" value="F:phosphorelay sensor kinase activity"/>
    <property type="evidence" value="ECO:0007669"/>
    <property type="project" value="InterPro"/>
</dbReference>
<dbReference type="RefSeq" id="WP_108213811.1">
    <property type="nucleotide sequence ID" value="NZ_QBKI01000015.1"/>
</dbReference>
<dbReference type="InterPro" id="IPR036890">
    <property type="entry name" value="HATPase_C_sf"/>
</dbReference>
<dbReference type="GO" id="GO:0016020">
    <property type="term" value="C:membrane"/>
    <property type="evidence" value="ECO:0007669"/>
    <property type="project" value="InterPro"/>
</dbReference>
<dbReference type="SUPFAM" id="SSF55874">
    <property type="entry name" value="ATPase domain of HSP90 chaperone/DNA topoisomerase II/histidine kinase"/>
    <property type="match status" value="1"/>
</dbReference>
<dbReference type="Gene3D" id="3.30.565.10">
    <property type="entry name" value="Histidine kinase-like ATPase, C-terminal domain"/>
    <property type="match status" value="1"/>
</dbReference>
<dbReference type="InterPro" id="IPR050640">
    <property type="entry name" value="Bact_2-comp_sensor_kinase"/>
</dbReference>
<feature type="transmembrane region" description="Helical" evidence="1">
    <location>
        <begin position="7"/>
        <end position="29"/>
    </location>
</feature>
<sequence>MLTTRHLIAFIWSILAAAILLKINMTAIMPFGASLLYVAVLVPAHIACAHLLADLALPRFMLRRQMFRFSLLVLLACAGMSVLLAFVDLWLEQLLHYRLLNFDGGHLEFVPRALGLFTGLLLTSSAICGIRFYTEHSRMEKKHQQLRAEHLEAELKLLRDQINPHFLFNVLNSIHVLMNKDTKKASQVLFQFADLLRYQLYECSQAAIPLEQEISYLQNYVQIEQVRHGKELRLDTDWATHTYGHTIAPFILAPFVENAFKHVSRAAAGGNFIQVRLSTEQQGHLRLEVWNSYDEPAEVVQPNKAGGLGLENVKKRLDLLYPGRHTLQFQQEFGIFRAKLDLDLSESISPAKTTKQPTLHAALVNQILNE</sequence>
<dbReference type="AlphaFoldDB" id="A0A2T5Y505"/>
<evidence type="ECO:0000313" key="3">
    <source>
        <dbReference type="EMBL" id="PTX11331.1"/>
    </source>
</evidence>
<dbReference type="PANTHER" id="PTHR34220:SF7">
    <property type="entry name" value="SENSOR HISTIDINE KINASE YPDA"/>
    <property type="match status" value="1"/>
</dbReference>
<feature type="domain" description="Signal transduction histidine kinase internal region" evidence="2">
    <location>
        <begin position="153"/>
        <end position="231"/>
    </location>
</feature>
<evidence type="ECO:0000313" key="4">
    <source>
        <dbReference type="Proteomes" id="UP000244225"/>
    </source>
</evidence>